<name>A0AAW2EZS4_9HYME</name>
<keyword evidence="2" id="KW-1185">Reference proteome</keyword>
<gene>
    <name evidence="1" type="ORF">PUN28_015148</name>
</gene>
<evidence type="ECO:0008006" key="3">
    <source>
        <dbReference type="Google" id="ProtNLM"/>
    </source>
</evidence>
<dbReference type="AlphaFoldDB" id="A0AAW2EZS4"/>
<evidence type="ECO:0000313" key="2">
    <source>
        <dbReference type="Proteomes" id="UP001430953"/>
    </source>
</evidence>
<reference evidence="1 2" key="1">
    <citation type="submission" date="2023-03" db="EMBL/GenBank/DDBJ databases">
        <title>High recombination rates correlate with genetic variation in Cardiocondyla obscurior ants.</title>
        <authorList>
            <person name="Errbii M."/>
        </authorList>
    </citation>
    <scope>NUCLEOTIDE SEQUENCE [LARGE SCALE GENOMIC DNA]</scope>
    <source>
        <strain evidence="1">Alpha-2009</strain>
        <tissue evidence="1">Whole body</tissue>
    </source>
</reference>
<evidence type="ECO:0000313" key="1">
    <source>
        <dbReference type="EMBL" id="KAL0108400.1"/>
    </source>
</evidence>
<protein>
    <recommendedName>
        <fullName evidence="3">Secreted protein</fullName>
    </recommendedName>
</protein>
<sequence>MNLFHWMWSGVTCSPRFRFGVFVARSTIADSSDTLSHGGHTSLYLIVLIPSAEGGSGEIGSINAEKEEARDVTCPKDFMPRSLMRRAMRYRIFPAAPHLLRRPNNEKRSLHLYIDNC</sequence>
<organism evidence="1 2">
    <name type="scientific">Cardiocondyla obscurior</name>
    <dbReference type="NCBI Taxonomy" id="286306"/>
    <lineage>
        <taxon>Eukaryota</taxon>
        <taxon>Metazoa</taxon>
        <taxon>Ecdysozoa</taxon>
        <taxon>Arthropoda</taxon>
        <taxon>Hexapoda</taxon>
        <taxon>Insecta</taxon>
        <taxon>Pterygota</taxon>
        <taxon>Neoptera</taxon>
        <taxon>Endopterygota</taxon>
        <taxon>Hymenoptera</taxon>
        <taxon>Apocrita</taxon>
        <taxon>Aculeata</taxon>
        <taxon>Formicoidea</taxon>
        <taxon>Formicidae</taxon>
        <taxon>Myrmicinae</taxon>
        <taxon>Cardiocondyla</taxon>
    </lineage>
</organism>
<accession>A0AAW2EZS4</accession>
<dbReference type="Proteomes" id="UP001430953">
    <property type="component" value="Unassembled WGS sequence"/>
</dbReference>
<comment type="caution">
    <text evidence="1">The sequence shown here is derived from an EMBL/GenBank/DDBJ whole genome shotgun (WGS) entry which is preliminary data.</text>
</comment>
<proteinExistence type="predicted"/>
<dbReference type="EMBL" id="JADYXP020000016">
    <property type="protein sequence ID" value="KAL0108400.1"/>
    <property type="molecule type" value="Genomic_DNA"/>
</dbReference>